<dbReference type="GO" id="GO:0005886">
    <property type="term" value="C:plasma membrane"/>
    <property type="evidence" value="ECO:0007669"/>
    <property type="project" value="UniProtKB-SubCell"/>
</dbReference>
<protein>
    <submittedName>
        <fullName evidence="8">DUF350 domain-containing protein</fullName>
    </submittedName>
</protein>
<keyword evidence="4 7" id="KW-0812">Transmembrane</keyword>
<evidence type="ECO:0000256" key="7">
    <source>
        <dbReference type="SAM" id="Phobius"/>
    </source>
</evidence>
<dbReference type="AlphaFoldDB" id="A0AAU7JLT9"/>
<dbReference type="PANTHER" id="PTHR40043:SF1">
    <property type="entry name" value="UPF0719 INNER MEMBRANE PROTEIN YJFL"/>
    <property type="match status" value="1"/>
</dbReference>
<comment type="subcellular location">
    <subcellularLocation>
        <location evidence="1">Cell membrane</location>
        <topology evidence="1">Multi-pass membrane protein</topology>
    </subcellularLocation>
</comment>
<dbReference type="InterPro" id="IPR007140">
    <property type="entry name" value="DUF350"/>
</dbReference>
<evidence type="ECO:0000256" key="3">
    <source>
        <dbReference type="ARBA" id="ARBA00022475"/>
    </source>
</evidence>
<keyword evidence="6 7" id="KW-0472">Membrane</keyword>
<feature type="transmembrane region" description="Helical" evidence="7">
    <location>
        <begin position="50"/>
        <end position="72"/>
    </location>
</feature>
<evidence type="ECO:0000256" key="2">
    <source>
        <dbReference type="ARBA" id="ARBA00005779"/>
    </source>
</evidence>
<dbReference type="Pfam" id="PF03994">
    <property type="entry name" value="DUF350"/>
    <property type="match status" value="1"/>
</dbReference>
<name>A0AAU7JLT9_9HYPH</name>
<dbReference type="EMBL" id="CP157484">
    <property type="protein sequence ID" value="XBO41383.1"/>
    <property type="molecule type" value="Genomic_DNA"/>
</dbReference>
<evidence type="ECO:0000313" key="8">
    <source>
        <dbReference type="EMBL" id="XBO41383.1"/>
    </source>
</evidence>
<keyword evidence="5 7" id="KW-1133">Transmembrane helix</keyword>
<feature type="transmembrane region" description="Helical" evidence="7">
    <location>
        <begin position="12"/>
        <end position="30"/>
    </location>
</feature>
<keyword evidence="3" id="KW-1003">Cell membrane</keyword>
<proteinExistence type="inferred from homology"/>
<evidence type="ECO:0000256" key="1">
    <source>
        <dbReference type="ARBA" id="ARBA00004651"/>
    </source>
</evidence>
<reference evidence="8" key="1">
    <citation type="submission" date="2024-05" db="EMBL/GenBank/DDBJ databases">
        <authorList>
            <person name="Kim S."/>
            <person name="Heo J."/>
            <person name="Choi H."/>
            <person name="Choi Y."/>
            <person name="Kwon S.-W."/>
            <person name="Kim Y."/>
        </authorList>
    </citation>
    <scope>NUCLEOTIDE SEQUENCE</scope>
    <source>
        <strain evidence="8">KACC 23698</strain>
    </source>
</reference>
<feature type="transmembrane region" description="Helical" evidence="7">
    <location>
        <begin position="78"/>
        <end position="95"/>
    </location>
</feature>
<dbReference type="PANTHER" id="PTHR40043">
    <property type="entry name" value="UPF0719 INNER MEMBRANE PROTEIN YJFL"/>
    <property type="match status" value="1"/>
</dbReference>
<evidence type="ECO:0000256" key="5">
    <source>
        <dbReference type="ARBA" id="ARBA00022989"/>
    </source>
</evidence>
<organism evidence="8">
    <name type="scientific">Alsobacter sp. KACC 23698</name>
    <dbReference type="NCBI Taxonomy" id="3149229"/>
    <lineage>
        <taxon>Bacteria</taxon>
        <taxon>Pseudomonadati</taxon>
        <taxon>Pseudomonadota</taxon>
        <taxon>Alphaproteobacteria</taxon>
        <taxon>Hyphomicrobiales</taxon>
        <taxon>Alsobacteraceae</taxon>
        <taxon>Alsobacter</taxon>
    </lineage>
</organism>
<evidence type="ECO:0000256" key="4">
    <source>
        <dbReference type="ARBA" id="ARBA00022692"/>
    </source>
</evidence>
<evidence type="ECO:0000256" key="6">
    <source>
        <dbReference type="ARBA" id="ARBA00023136"/>
    </source>
</evidence>
<comment type="similarity">
    <text evidence="2">Belongs to the UPF0719 family.</text>
</comment>
<accession>A0AAU7JLT9</accession>
<dbReference type="RefSeq" id="WP_406858237.1">
    <property type="nucleotide sequence ID" value="NZ_CP157484.1"/>
</dbReference>
<gene>
    <name evidence="8" type="ORF">ABEG18_11700</name>
</gene>
<sequence length="134" mass="13954">MLPLYLQGLPPFVVYALTSAALVCAFGYAYTRATAHDEFDLIREGNAAAAVSLGMSMLGFALPLSSAIVHAASVLDCIIWGLIALVVQVLVYFLARLPIPDVSRRIAAGEMASAVWLGSVSLVGGVVNAACMAP</sequence>